<evidence type="ECO:0000256" key="1">
    <source>
        <dbReference type="ARBA" id="ARBA00004123"/>
    </source>
</evidence>
<feature type="compositionally biased region" description="Acidic residues" evidence="3">
    <location>
        <begin position="207"/>
        <end position="220"/>
    </location>
</feature>
<keyword evidence="4" id="KW-0732">Signal</keyword>
<evidence type="ECO:0000313" key="5">
    <source>
        <dbReference type="EMBL" id="QYS92766.1"/>
    </source>
</evidence>
<accession>A0A8G0KZ56</accession>
<dbReference type="PANTHER" id="PTHR37534">
    <property type="entry name" value="TRANSCRIPTIONAL ACTIVATOR PROTEIN UGA3"/>
    <property type="match status" value="1"/>
</dbReference>
<protein>
    <submittedName>
        <fullName evidence="5">Uncharacterized protein</fullName>
    </submittedName>
</protein>
<comment type="subcellular location">
    <subcellularLocation>
        <location evidence="1">Nucleus</location>
    </subcellularLocation>
</comment>
<name>A0A8G0KZ56_9HYPO</name>
<evidence type="ECO:0000256" key="2">
    <source>
        <dbReference type="ARBA" id="ARBA00023242"/>
    </source>
</evidence>
<keyword evidence="2" id="KW-0539">Nucleus</keyword>
<dbReference type="InterPro" id="IPR021858">
    <property type="entry name" value="Fun_TF"/>
</dbReference>
<feature type="compositionally biased region" description="Polar residues" evidence="3">
    <location>
        <begin position="99"/>
        <end position="116"/>
    </location>
</feature>
<evidence type="ECO:0000256" key="3">
    <source>
        <dbReference type="SAM" id="MobiDB-lite"/>
    </source>
</evidence>
<dbReference type="Proteomes" id="UP000826661">
    <property type="component" value="Chromosome I"/>
</dbReference>
<keyword evidence="6" id="KW-1185">Reference proteome</keyword>
<feature type="chain" id="PRO_5034138671" evidence="4">
    <location>
        <begin position="27"/>
        <end position="634"/>
    </location>
</feature>
<organism evidence="5 6">
    <name type="scientific">Trichoderma simmonsii</name>
    <dbReference type="NCBI Taxonomy" id="1491479"/>
    <lineage>
        <taxon>Eukaryota</taxon>
        <taxon>Fungi</taxon>
        <taxon>Dikarya</taxon>
        <taxon>Ascomycota</taxon>
        <taxon>Pezizomycotina</taxon>
        <taxon>Sordariomycetes</taxon>
        <taxon>Hypocreomycetidae</taxon>
        <taxon>Hypocreales</taxon>
        <taxon>Hypocreaceae</taxon>
        <taxon>Trichoderma</taxon>
    </lineage>
</organism>
<dbReference type="GO" id="GO:0005634">
    <property type="term" value="C:nucleus"/>
    <property type="evidence" value="ECO:0007669"/>
    <property type="project" value="UniProtKB-SubCell"/>
</dbReference>
<feature type="compositionally biased region" description="Polar residues" evidence="3">
    <location>
        <begin position="70"/>
        <end position="92"/>
    </location>
</feature>
<dbReference type="Pfam" id="PF11951">
    <property type="entry name" value="Fungal_trans_2"/>
    <property type="match status" value="1"/>
</dbReference>
<sequence length="634" mass="70835">MSPIHNPNWTSHLVFLQAFDVGLVQSEMSSSASEIPRKFTFVGGPSRKRRRVAPTTPPSSQSMFMVMTTKAATATSTRPDGVQRVSQPAFTSQEKHHTNSSPESNNSDNASGSVSGNDAVAVESQDPPAVVLPPRSELLGPQLSWQALGDTLEFNDPFSLFGAPFNLPASSDQGLTSDMPVSFSTDSSGPDIIQDQDPPIASVGEDLPLEDSSESTEDVERDLGPVTEGHGSIPRDLSDNVRTVFAQYDREFCVWPLTHDFEANPFRYDIETGKRSPLLWHSILALSYKHIHRETGSCLTEAKMHKRKAMQLLEELDSDFGSAKSRTNLLNSLLILMTLDCATSAQGPWVAHLSRAQRFLEAIEVFKIQRSPRIQAQVDMLVWWDVTLGLTTRQGFVLSGPTINSVFSWDSTSTFYNVSGCPEQLFKYMFRLGTYAREFELASCMTCVTFDMAPVLVVEKAIKEWRTPRYDGPGVDFAPSSEPDLPENWDCYSAEAAHHVQDLHHCAQAWRFALLIYIERVFKWRRGEASMSRIEFFARKVLNNVHSCRRSTMIQKQLLLPVFLAGCETNDESLRAEARDYCSWWGVKTRYDMFTTTLGLLEEVWAAAGDPDSWWGSLIDNKSGLGSTSQYLFG</sequence>
<feature type="signal peptide" evidence="4">
    <location>
        <begin position="1"/>
        <end position="26"/>
    </location>
</feature>
<dbReference type="AlphaFoldDB" id="A0A8G0KZ56"/>
<evidence type="ECO:0000256" key="4">
    <source>
        <dbReference type="SAM" id="SignalP"/>
    </source>
</evidence>
<evidence type="ECO:0000313" key="6">
    <source>
        <dbReference type="Proteomes" id="UP000826661"/>
    </source>
</evidence>
<feature type="region of interest" description="Disordered" evidence="3">
    <location>
        <begin position="183"/>
        <end position="234"/>
    </location>
</feature>
<proteinExistence type="predicted"/>
<dbReference type="PANTHER" id="PTHR37534:SF46">
    <property type="entry name" value="ZN(II)2CYS6 TRANSCRIPTION FACTOR (EUROFUNG)"/>
    <property type="match status" value="1"/>
</dbReference>
<dbReference type="EMBL" id="CP075864">
    <property type="protein sequence ID" value="QYS92766.1"/>
    <property type="molecule type" value="Genomic_DNA"/>
</dbReference>
<gene>
    <name evidence="5" type="ORF">H0G86_000164</name>
</gene>
<feature type="region of interest" description="Disordered" evidence="3">
    <location>
        <begin position="40"/>
        <end position="125"/>
    </location>
</feature>
<reference evidence="5 6" key="1">
    <citation type="journal article" date="2021" name="BMC Genomics">
        <title>Telomere-to-telomere genome assembly of asparaginase-producing Trichoderma simmonsii.</title>
        <authorList>
            <person name="Chung D."/>
            <person name="Kwon Y.M."/>
            <person name="Yang Y."/>
        </authorList>
    </citation>
    <scope>NUCLEOTIDE SEQUENCE [LARGE SCALE GENOMIC DNA]</scope>
    <source>
        <strain evidence="5 6">GH-Sj1</strain>
    </source>
</reference>